<name>A0A8H7PY88_9FUNG</name>
<reference evidence="2" key="1">
    <citation type="submission" date="2020-12" db="EMBL/GenBank/DDBJ databases">
        <title>Metabolic potential, ecology and presence of endohyphal bacteria is reflected in genomic diversity of Mucoromycotina.</title>
        <authorList>
            <person name="Muszewska A."/>
            <person name="Okrasinska A."/>
            <person name="Steczkiewicz K."/>
            <person name="Drgas O."/>
            <person name="Orlowska M."/>
            <person name="Perlinska-Lenart U."/>
            <person name="Aleksandrzak-Piekarczyk T."/>
            <person name="Szatraj K."/>
            <person name="Zielenkiewicz U."/>
            <person name="Pilsyk S."/>
            <person name="Malc E."/>
            <person name="Mieczkowski P."/>
            <person name="Kruszewska J.S."/>
            <person name="Biernat P."/>
            <person name="Pawlowska J."/>
        </authorList>
    </citation>
    <scope>NUCLEOTIDE SEQUENCE</scope>
    <source>
        <strain evidence="2">WA0000051536</strain>
    </source>
</reference>
<feature type="compositionally biased region" description="Basic and acidic residues" evidence="1">
    <location>
        <begin position="25"/>
        <end position="41"/>
    </location>
</feature>
<accession>A0A8H7PY88</accession>
<gene>
    <name evidence="2" type="ORF">INT44_008469</name>
</gene>
<evidence type="ECO:0000313" key="2">
    <source>
        <dbReference type="EMBL" id="KAG2181654.1"/>
    </source>
</evidence>
<dbReference type="EMBL" id="JAEPRA010000008">
    <property type="protein sequence ID" value="KAG2181654.1"/>
    <property type="molecule type" value="Genomic_DNA"/>
</dbReference>
<comment type="caution">
    <text evidence="2">The sequence shown here is derived from an EMBL/GenBank/DDBJ whole genome shotgun (WGS) entry which is preliminary data.</text>
</comment>
<feature type="region of interest" description="Disordered" evidence="1">
    <location>
        <begin position="62"/>
        <end position="208"/>
    </location>
</feature>
<dbReference type="AlphaFoldDB" id="A0A8H7PY88"/>
<feature type="region of interest" description="Disordered" evidence="1">
    <location>
        <begin position="19"/>
        <end position="41"/>
    </location>
</feature>
<protein>
    <submittedName>
        <fullName evidence="2">Uncharacterized protein</fullName>
    </submittedName>
</protein>
<keyword evidence="3" id="KW-1185">Reference proteome</keyword>
<proteinExistence type="predicted"/>
<sequence>MEATGINLSKKTELEITEAVSTPLRHRDVEKKDKGRDKGEHEILTANTYHQEVTQQIPSVVTSAADKSTSRHNGLSSKMFFIKSDDENEVQPDRHSRKPFRLSPPHRKHAVTYDDEDDDDSLGSITDYDSDFDDEASDEEDLFVRQKQAQVTDSFHKKPPPTMLKHQRSLLSDMLSRKATASYQHSSKSNSRPIPQSSTSLRPSPFDPLMAKELSESLCRNVQWEQSQKRLCCFKRHTGQATSKNENLSLTDDEFQGW</sequence>
<feature type="compositionally biased region" description="Acidic residues" evidence="1">
    <location>
        <begin position="128"/>
        <end position="141"/>
    </location>
</feature>
<evidence type="ECO:0000313" key="3">
    <source>
        <dbReference type="Proteomes" id="UP000612746"/>
    </source>
</evidence>
<feature type="compositionally biased region" description="Basic residues" evidence="1">
    <location>
        <begin position="95"/>
        <end position="110"/>
    </location>
</feature>
<evidence type="ECO:0000256" key="1">
    <source>
        <dbReference type="SAM" id="MobiDB-lite"/>
    </source>
</evidence>
<dbReference type="Proteomes" id="UP000612746">
    <property type="component" value="Unassembled WGS sequence"/>
</dbReference>
<dbReference type="OrthoDB" id="515401at2759"/>
<feature type="compositionally biased region" description="Polar residues" evidence="1">
    <location>
        <begin position="179"/>
        <end position="202"/>
    </location>
</feature>
<feature type="compositionally biased region" description="Polar residues" evidence="1">
    <location>
        <begin position="62"/>
        <end position="76"/>
    </location>
</feature>
<organism evidence="2 3">
    <name type="scientific">Umbelopsis vinacea</name>
    <dbReference type="NCBI Taxonomy" id="44442"/>
    <lineage>
        <taxon>Eukaryota</taxon>
        <taxon>Fungi</taxon>
        <taxon>Fungi incertae sedis</taxon>
        <taxon>Mucoromycota</taxon>
        <taxon>Mucoromycotina</taxon>
        <taxon>Umbelopsidomycetes</taxon>
        <taxon>Umbelopsidales</taxon>
        <taxon>Umbelopsidaceae</taxon>
        <taxon>Umbelopsis</taxon>
    </lineage>
</organism>